<dbReference type="Proteomes" id="UP000001568">
    <property type="component" value="Chromosome 1"/>
</dbReference>
<feature type="compositionally biased region" description="Acidic residues" evidence="1">
    <location>
        <begin position="94"/>
        <end position="111"/>
    </location>
</feature>
<feature type="compositionally biased region" description="Polar residues" evidence="1">
    <location>
        <begin position="159"/>
        <end position="176"/>
    </location>
</feature>
<name>A4RQN5_OSTLU</name>
<dbReference type="RefSeq" id="XP_001415765.1">
    <property type="nucleotide sequence ID" value="XM_001415728.1"/>
</dbReference>
<reference evidence="2 3" key="1">
    <citation type="journal article" date="2007" name="Proc. Natl. Acad. Sci. U.S.A.">
        <title>The tiny eukaryote Ostreococcus provides genomic insights into the paradox of plankton speciation.</title>
        <authorList>
            <person name="Palenik B."/>
            <person name="Grimwood J."/>
            <person name="Aerts A."/>
            <person name="Rouze P."/>
            <person name="Salamov A."/>
            <person name="Putnam N."/>
            <person name="Dupont C."/>
            <person name="Jorgensen R."/>
            <person name="Derelle E."/>
            <person name="Rombauts S."/>
            <person name="Zhou K."/>
            <person name="Otillar R."/>
            <person name="Merchant S.S."/>
            <person name="Podell S."/>
            <person name="Gaasterland T."/>
            <person name="Napoli C."/>
            <person name="Gendler K."/>
            <person name="Manuell A."/>
            <person name="Tai V."/>
            <person name="Vallon O."/>
            <person name="Piganeau G."/>
            <person name="Jancek S."/>
            <person name="Heijde M."/>
            <person name="Jabbari K."/>
            <person name="Bowler C."/>
            <person name="Lohr M."/>
            <person name="Robbens S."/>
            <person name="Werner G."/>
            <person name="Dubchak I."/>
            <person name="Pazour G.J."/>
            <person name="Ren Q."/>
            <person name="Paulsen I."/>
            <person name="Delwiche C."/>
            <person name="Schmutz J."/>
            <person name="Rokhsar D."/>
            <person name="Van de Peer Y."/>
            <person name="Moreau H."/>
            <person name="Grigoriev I.V."/>
        </authorList>
    </citation>
    <scope>NUCLEOTIDE SEQUENCE [LARGE SCALE GENOMIC DNA]</scope>
    <source>
        <strain evidence="2 3">CCE9901</strain>
    </source>
</reference>
<dbReference type="GeneID" id="4999928"/>
<evidence type="ECO:0000313" key="2">
    <source>
        <dbReference type="EMBL" id="ABO94057.1"/>
    </source>
</evidence>
<accession>A4RQN5</accession>
<gene>
    <name evidence="2" type="ORF">OSTLU_13634</name>
</gene>
<feature type="compositionally biased region" description="Basic residues" evidence="1">
    <location>
        <begin position="20"/>
        <end position="37"/>
    </location>
</feature>
<sequence>MTARAGRAANETRRATTTRTKAKRAASPRRGAKRAKTKRADGSGGTLGRLNLLTRTTARGTAAAVVPVAREGVAANAARVTANRGDRRARDVEETPEVEDDVAADDIDDDAASASSAEEDAAPRAMGQENVESNAPGGLGALAMLPKMSSPTFAPRSSVGASMTSQRNRSRNTGSLTTRLQRVLQNARASHAQFLKRVGAAQPPSSRGALLFTVNASRPDASLTNCAGSICDLHRATSDETDGADVEYARAVVIFNSTQAQELSLEPGRRVAVYPPWREIDLPGRVDETTSAVNEDVPRVFLCCENVLRLD</sequence>
<dbReference type="KEGG" id="olu:OSTLU_13634"/>
<protein>
    <submittedName>
        <fullName evidence="2">Uncharacterized protein</fullName>
    </submittedName>
</protein>
<dbReference type="AlphaFoldDB" id="A4RQN5"/>
<proteinExistence type="predicted"/>
<dbReference type="OrthoDB" id="1914453at2759"/>
<dbReference type="HOGENOM" id="CLU_895421_0_0_1"/>
<feature type="region of interest" description="Disordered" evidence="1">
    <location>
        <begin position="78"/>
        <end position="176"/>
    </location>
</feature>
<organism evidence="2 3">
    <name type="scientific">Ostreococcus lucimarinus (strain CCE9901)</name>
    <dbReference type="NCBI Taxonomy" id="436017"/>
    <lineage>
        <taxon>Eukaryota</taxon>
        <taxon>Viridiplantae</taxon>
        <taxon>Chlorophyta</taxon>
        <taxon>Mamiellophyceae</taxon>
        <taxon>Mamiellales</taxon>
        <taxon>Bathycoccaceae</taxon>
        <taxon>Ostreococcus</taxon>
    </lineage>
</organism>
<feature type="compositionally biased region" description="Basic and acidic residues" evidence="1">
    <location>
        <begin position="84"/>
        <end position="93"/>
    </location>
</feature>
<evidence type="ECO:0000256" key="1">
    <source>
        <dbReference type="SAM" id="MobiDB-lite"/>
    </source>
</evidence>
<evidence type="ECO:0000313" key="3">
    <source>
        <dbReference type="Proteomes" id="UP000001568"/>
    </source>
</evidence>
<dbReference type="EMBL" id="CP000581">
    <property type="protein sequence ID" value="ABO94057.1"/>
    <property type="molecule type" value="Genomic_DNA"/>
</dbReference>
<feature type="compositionally biased region" description="Low complexity" evidence="1">
    <location>
        <begin position="1"/>
        <end position="19"/>
    </location>
</feature>
<keyword evidence="3" id="KW-1185">Reference proteome</keyword>
<feature type="region of interest" description="Disordered" evidence="1">
    <location>
        <begin position="1"/>
        <end position="48"/>
    </location>
</feature>
<dbReference type="Gramene" id="ABO94057">
    <property type="protein sequence ID" value="ABO94057"/>
    <property type="gene ID" value="OSTLU_13634"/>
</dbReference>